<dbReference type="RefSeq" id="WP_341696861.1">
    <property type="nucleotide sequence ID" value="NZ_JBBYHR010000004.1"/>
</dbReference>
<comment type="similarity">
    <text evidence="1">Belongs to the RutC family.</text>
</comment>
<dbReference type="GO" id="GO:0016787">
    <property type="term" value="F:hydrolase activity"/>
    <property type="evidence" value="ECO:0007669"/>
    <property type="project" value="UniProtKB-KW"/>
</dbReference>
<dbReference type="InterPro" id="IPR006175">
    <property type="entry name" value="YjgF/YER057c/UK114"/>
</dbReference>
<dbReference type="EC" id="3.5.-.-" evidence="2"/>
<sequence length="133" mass="14111">MATQFINPDGMMKSPAFSQVVTTSGNGKTIYIGGQNAVNEKGETIGKGDIAAQTEQIMKNIGVALEACGAGFKDIIKMNIYITQGQDIRKGFEASQKYLGSNANPPIVTALFVSGMGNPDYLLEVEAVAFVNE</sequence>
<dbReference type="SUPFAM" id="SSF55298">
    <property type="entry name" value="YjgF-like"/>
    <property type="match status" value="1"/>
</dbReference>
<dbReference type="PANTHER" id="PTHR11803:SF58">
    <property type="entry name" value="PROTEIN HMF1-RELATED"/>
    <property type="match status" value="1"/>
</dbReference>
<evidence type="ECO:0000313" key="2">
    <source>
        <dbReference type="EMBL" id="MEL1244545.1"/>
    </source>
</evidence>
<accession>A0ABU9HWJ6</accession>
<dbReference type="InterPro" id="IPR035959">
    <property type="entry name" value="RutC-like_sf"/>
</dbReference>
<dbReference type="CDD" id="cd00448">
    <property type="entry name" value="YjgF_YER057c_UK114_family"/>
    <property type="match status" value="1"/>
</dbReference>
<dbReference type="Pfam" id="PF01042">
    <property type="entry name" value="Ribonuc_L-PSP"/>
    <property type="match status" value="1"/>
</dbReference>
<keyword evidence="2" id="KW-0378">Hydrolase</keyword>
<reference evidence="2 3" key="1">
    <citation type="submission" date="2024-04" db="EMBL/GenBank/DDBJ databases">
        <title>Flavobacterium sp. DGU11 16S ribosomal RNA gene Genome sequencing and assembly.</title>
        <authorList>
            <person name="Park S."/>
        </authorList>
    </citation>
    <scope>NUCLEOTIDE SEQUENCE [LARGE SCALE GENOMIC DNA]</scope>
    <source>
        <strain evidence="2 3">DGU11</strain>
    </source>
</reference>
<evidence type="ECO:0000313" key="3">
    <source>
        <dbReference type="Proteomes" id="UP001464555"/>
    </source>
</evidence>
<gene>
    <name evidence="2" type="ORF">AAEO56_09755</name>
</gene>
<keyword evidence="3" id="KW-1185">Reference proteome</keyword>
<proteinExistence type="inferred from homology"/>
<dbReference type="EMBL" id="JBBYHR010000004">
    <property type="protein sequence ID" value="MEL1244545.1"/>
    <property type="molecule type" value="Genomic_DNA"/>
</dbReference>
<evidence type="ECO:0000256" key="1">
    <source>
        <dbReference type="ARBA" id="ARBA00010552"/>
    </source>
</evidence>
<organism evidence="2 3">
    <name type="scientific">Flavobacterium arundinis</name>
    <dbReference type="NCBI Taxonomy" id="3139143"/>
    <lineage>
        <taxon>Bacteria</taxon>
        <taxon>Pseudomonadati</taxon>
        <taxon>Bacteroidota</taxon>
        <taxon>Flavobacteriia</taxon>
        <taxon>Flavobacteriales</taxon>
        <taxon>Flavobacteriaceae</taxon>
        <taxon>Flavobacterium</taxon>
    </lineage>
</organism>
<comment type="caution">
    <text evidence="2">The sequence shown here is derived from an EMBL/GenBank/DDBJ whole genome shotgun (WGS) entry which is preliminary data.</text>
</comment>
<name>A0ABU9HWJ6_9FLAO</name>
<protein>
    <submittedName>
        <fullName evidence="2">RidA family protein</fullName>
        <ecNumber evidence="2">3.5.-.-</ecNumber>
    </submittedName>
</protein>
<dbReference type="Gene3D" id="3.30.1330.40">
    <property type="entry name" value="RutC-like"/>
    <property type="match status" value="1"/>
</dbReference>
<dbReference type="Proteomes" id="UP001464555">
    <property type="component" value="Unassembled WGS sequence"/>
</dbReference>
<dbReference type="PANTHER" id="PTHR11803">
    <property type="entry name" value="2-IMINOBUTANOATE/2-IMINOPROPANOATE DEAMINASE RIDA"/>
    <property type="match status" value="1"/>
</dbReference>